<dbReference type="eggNOG" id="COG3677">
    <property type="taxonomic scope" value="Bacteria"/>
</dbReference>
<dbReference type="Proteomes" id="UP000031552">
    <property type="component" value="Unassembled WGS sequence"/>
</dbReference>
<gene>
    <name evidence="1" type="ORF">CSEC_0547</name>
</gene>
<dbReference type="OrthoDB" id="9783238at2"/>
<dbReference type="RefSeq" id="WP_041016883.1">
    <property type="nucleotide sequence ID" value="NZ_CCEJ010000003.1"/>
</dbReference>
<evidence type="ECO:0000313" key="1">
    <source>
        <dbReference type="EMBL" id="CDR33381.1"/>
    </source>
</evidence>
<proteinExistence type="predicted"/>
<name>A0A090CYF1_9BACT</name>
<reference evidence="1" key="2">
    <citation type="submission" date="2014-09" db="EMBL/GenBank/DDBJ databases">
        <title>Criblamydia sequanensis harbors a mega-plasmid encoding arsenite resistance.</title>
        <authorList>
            <person name="Bertelli C."/>
            <person name="Goesmann A."/>
            <person name="Greub G."/>
        </authorList>
    </citation>
    <scope>NUCLEOTIDE SEQUENCE [LARGE SCALE GENOMIC DNA]</scope>
    <source>
        <strain evidence="1">CRIB-18</strain>
    </source>
</reference>
<dbReference type="EMBL" id="CCEJ010000003">
    <property type="protein sequence ID" value="CDR33381.1"/>
    <property type="molecule type" value="Genomic_DNA"/>
</dbReference>
<comment type="caution">
    <text evidence="1">The sequence shown here is derived from an EMBL/GenBank/DDBJ whole genome shotgun (WGS) entry which is preliminary data.</text>
</comment>
<sequence>MTIACPECSSQAYKKNGYTRHGKQNHRCLECGRQFSIDPEEEKILIEKGANLVAVRVEERQLENIC</sequence>
<reference evidence="1" key="1">
    <citation type="submission" date="2013-12" db="EMBL/GenBank/DDBJ databases">
        <authorList>
            <person name="Linke B."/>
        </authorList>
    </citation>
    <scope>NUCLEOTIDE SEQUENCE [LARGE SCALE GENOMIC DNA]</scope>
    <source>
        <strain evidence="1">CRIB-18</strain>
    </source>
</reference>
<accession>A0A090CYF1</accession>
<keyword evidence="2" id="KW-1185">Reference proteome</keyword>
<evidence type="ECO:0000313" key="2">
    <source>
        <dbReference type="Proteomes" id="UP000031552"/>
    </source>
</evidence>
<dbReference type="AlphaFoldDB" id="A0A090CYF1"/>
<organism evidence="1 2">
    <name type="scientific">Candidatus Criblamydia sequanensis CRIB-18</name>
    <dbReference type="NCBI Taxonomy" id="1437425"/>
    <lineage>
        <taxon>Bacteria</taxon>
        <taxon>Pseudomonadati</taxon>
        <taxon>Chlamydiota</taxon>
        <taxon>Chlamydiia</taxon>
        <taxon>Parachlamydiales</taxon>
        <taxon>Candidatus Criblamydiaceae</taxon>
        <taxon>Candidatus Criblamydia</taxon>
    </lineage>
</organism>
<protein>
    <submittedName>
        <fullName evidence="1">Truncated transposase</fullName>
    </submittedName>
</protein>